<evidence type="ECO:0000313" key="7">
    <source>
        <dbReference type="EMBL" id="MBB6038096.1"/>
    </source>
</evidence>
<keyword evidence="2 5" id="KW-0547">Nucleotide-binding</keyword>
<accession>A0A841FPS4</accession>
<comment type="similarity">
    <text evidence="5 6">Belongs to the glutamate--cysteine ligase type 2 family. EgtA subfamily.</text>
</comment>
<dbReference type="AlphaFoldDB" id="A0A841FPS4"/>
<organism evidence="7 8">
    <name type="scientific">Phytomonospora endophytica</name>
    <dbReference type="NCBI Taxonomy" id="714109"/>
    <lineage>
        <taxon>Bacteria</taxon>
        <taxon>Bacillati</taxon>
        <taxon>Actinomycetota</taxon>
        <taxon>Actinomycetes</taxon>
        <taxon>Micromonosporales</taxon>
        <taxon>Micromonosporaceae</taxon>
        <taxon>Phytomonospora</taxon>
    </lineage>
</organism>
<protein>
    <recommendedName>
        <fullName evidence="5">Glutamate--cysteine ligase EgtA</fullName>
        <ecNumber evidence="5">6.3.2.2</ecNumber>
    </recommendedName>
    <alternativeName>
        <fullName evidence="5">Gamma-glutamylcysteine synthase</fullName>
        <shortName evidence="5">GCS</shortName>
        <shortName evidence="5">Gamma-ECS</shortName>
    </alternativeName>
</protein>
<name>A0A841FPS4_9ACTN</name>
<evidence type="ECO:0000256" key="1">
    <source>
        <dbReference type="ARBA" id="ARBA00022598"/>
    </source>
</evidence>
<evidence type="ECO:0000256" key="6">
    <source>
        <dbReference type="PIRNR" id="PIRNR017901"/>
    </source>
</evidence>
<keyword evidence="1 5" id="KW-0436">Ligase</keyword>
<proteinExistence type="inferred from homology"/>
<dbReference type="Pfam" id="PF04107">
    <property type="entry name" value="GCS2"/>
    <property type="match status" value="1"/>
</dbReference>
<dbReference type="EMBL" id="JACHGT010000015">
    <property type="protein sequence ID" value="MBB6038096.1"/>
    <property type="molecule type" value="Genomic_DNA"/>
</dbReference>
<dbReference type="Gene3D" id="3.30.590.20">
    <property type="match status" value="1"/>
</dbReference>
<comment type="pathway">
    <text evidence="5">Amino-acid biosynthesis; ergothioneine biosynthesis.</text>
</comment>
<evidence type="ECO:0000256" key="3">
    <source>
        <dbReference type="ARBA" id="ARBA00022840"/>
    </source>
</evidence>
<dbReference type="GO" id="GO:0052699">
    <property type="term" value="P:ergothioneine biosynthetic process"/>
    <property type="evidence" value="ECO:0007669"/>
    <property type="project" value="UniProtKB-UniRule"/>
</dbReference>
<evidence type="ECO:0000256" key="4">
    <source>
        <dbReference type="ARBA" id="ARBA00048819"/>
    </source>
</evidence>
<evidence type="ECO:0000256" key="2">
    <source>
        <dbReference type="ARBA" id="ARBA00022741"/>
    </source>
</evidence>
<gene>
    <name evidence="5" type="primary">egtA</name>
    <name evidence="7" type="ORF">HNR73_005976</name>
</gene>
<dbReference type="Proteomes" id="UP000548476">
    <property type="component" value="Unassembled WGS sequence"/>
</dbReference>
<dbReference type="NCBIfam" id="TIGR03444">
    <property type="entry name" value="EgtA_Cys_ligase"/>
    <property type="match status" value="1"/>
</dbReference>
<comment type="catalytic activity">
    <reaction evidence="4 5 6">
        <text>L-cysteine + L-glutamate + ATP = gamma-L-glutamyl-L-cysteine + ADP + phosphate + H(+)</text>
        <dbReference type="Rhea" id="RHEA:13285"/>
        <dbReference type="ChEBI" id="CHEBI:15378"/>
        <dbReference type="ChEBI" id="CHEBI:29985"/>
        <dbReference type="ChEBI" id="CHEBI:30616"/>
        <dbReference type="ChEBI" id="CHEBI:35235"/>
        <dbReference type="ChEBI" id="CHEBI:43474"/>
        <dbReference type="ChEBI" id="CHEBI:58173"/>
        <dbReference type="ChEBI" id="CHEBI:456216"/>
        <dbReference type="EC" id="6.3.2.2"/>
    </reaction>
</comment>
<comment type="function">
    <text evidence="5">Catalyzes the synthesis of gamma-glutamylcysteine (gamma-GC). This compound is used as substrate for the biosynthesis of the low-molecular thiol compound ergothioneine.</text>
</comment>
<dbReference type="UniPathway" id="UPA01014"/>
<dbReference type="PANTHER" id="PTHR34378:SF1">
    <property type="entry name" value="GLUTAMATE--CYSTEINE LIGASE, CHLOROPLASTIC"/>
    <property type="match status" value="1"/>
</dbReference>
<dbReference type="InterPro" id="IPR017809">
    <property type="entry name" value="EgtA_Actinobacteria"/>
</dbReference>
<dbReference type="GO" id="GO:0004357">
    <property type="term" value="F:glutamate-cysteine ligase activity"/>
    <property type="evidence" value="ECO:0007669"/>
    <property type="project" value="UniProtKB-UniRule"/>
</dbReference>
<comment type="caution">
    <text evidence="7">The sequence shown here is derived from an EMBL/GenBank/DDBJ whole genome shotgun (WGS) entry which is preliminary data.</text>
</comment>
<dbReference type="GO" id="GO:0006750">
    <property type="term" value="P:glutathione biosynthetic process"/>
    <property type="evidence" value="ECO:0007669"/>
    <property type="project" value="UniProtKB-UniRule"/>
</dbReference>
<dbReference type="EC" id="6.3.2.2" evidence="5"/>
<dbReference type="PIRSF" id="PIRSF017901">
    <property type="entry name" value="GCL"/>
    <property type="match status" value="1"/>
</dbReference>
<sequence length="418" mass="45722">MFNAPTADTRTPTAHEALTEEEATRHIAESAFRTGPPATVGVELEWLVRPTHDRLSRTPPSIIDALLNETGTAPRHGHVTFEPGGALELSSHPANGLAECLRRTSADLSRVRAALDALGIRLLGSGLDPERPPRRVGRSPRYTAMEQFFDRNGRAGRWMMANTASVQICLDAGHERAGTLGFRERWRLAHRLGPVLVAAFANSPIRLGEPAGWKSMRQSVWSRLDPGRTAPVDPGDPRDAWVRYALSADVMMIRFPDRPWLVPRGLSFSEWIRAGVPRRPTMDDLEYHLSTLFPPIRPRGYLELRMVDAQPGDGWTVALAVATALLDDPVAADEASAALEPLWERPSVETPWWRAAKHGLADPELAAAARGCFTAAVEALPRLGAGWSVTTAVEEFTADYVQRGRCPADDALDALGIG</sequence>
<reference evidence="7 8" key="1">
    <citation type="submission" date="2020-08" db="EMBL/GenBank/DDBJ databases">
        <title>Genomic Encyclopedia of Type Strains, Phase IV (KMG-IV): sequencing the most valuable type-strain genomes for metagenomic binning, comparative biology and taxonomic classification.</title>
        <authorList>
            <person name="Goeker M."/>
        </authorList>
    </citation>
    <scope>NUCLEOTIDE SEQUENCE [LARGE SCALE GENOMIC DNA]</scope>
    <source>
        <strain evidence="7 8">YIM 65646</strain>
    </source>
</reference>
<dbReference type="GO" id="GO:0005524">
    <property type="term" value="F:ATP binding"/>
    <property type="evidence" value="ECO:0007669"/>
    <property type="project" value="UniProtKB-UniRule"/>
</dbReference>
<dbReference type="PANTHER" id="PTHR34378">
    <property type="entry name" value="GLUTAMATE--CYSTEINE LIGASE, CHLOROPLASTIC"/>
    <property type="match status" value="1"/>
</dbReference>
<dbReference type="HAMAP" id="MF_02034">
    <property type="entry name" value="EgtA"/>
    <property type="match status" value="1"/>
</dbReference>
<dbReference type="InterPro" id="IPR006336">
    <property type="entry name" value="GCS2"/>
</dbReference>
<keyword evidence="8" id="KW-1185">Reference proteome</keyword>
<evidence type="ECO:0000256" key="5">
    <source>
        <dbReference type="HAMAP-Rule" id="MF_02034"/>
    </source>
</evidence>
<evidence type="ECO:0000313" key="8">
    <source>
        <dbReference type="Proteomes" id="UP000548476"/>
    </source>
</evidence>
<dbReference type="RefSeq" id="WP_184790902.1">
    <property type="nucleotide sequence ID" value="NZ_BONT01000048.1"/>
</dbReference>
<dbReference type="SUPFAM" id="SSF55931">
    <property type="entry name" value="Glutamine synthetase/guanido kinase"/>
    <property type="match status" value="1"/>
</dbReference>
<dbReference type="InterPro" id="IPR035434">
    <property type="entry name" value="GCL_bact_plant"/>
</dbReference>
<keyword evidence="3 5" id="KW-0067">ATP-binding</keyword>
<dbReference type="InterPro" id="IPR014746">
    <property type="entry name" value="Gln_synth/guanido_kin_cat_dom"/>
</dbReference>